<comment type="similarity">
    <text evidence="2">Belongs to the CD225/Dispanin family.</text>
</comment>
<dbReference type="Proteomes" id="UP000257200">
    <property type="component" value="Unplaced"/>
</dbReference>
<evidence type="ECO:0000256" key="2">
    <source>
        <dbReference type="ARBA" id="ARBA00006843"/>
    </source>
</evidence>
<comment type="subcellular location">
    <subcellularLocation>
        <location evidence="1">Membrane</location>
    </subcellularLocation>
</comment>
<evidence type="ECO:0000256" key="6">
    <source>
        <dbReference type="SAM" id="Phobius"/>
    </source>
</evidence>
<dbReference type="FunCoup" id="A0A3Q1GN56">
    <property type="interactions" value="17"/>
</dbReference>
<sequence>MNPQGYTSASAPLQGVPYGQPQGPGMVQHTTVNIIAEPPKDHIIWSIFSFVYMNPCCLGLAALIHSVKARDRKMVGDLQGAQHYGSTARSLNIAATVLICLLVVIVICLYSVILGRISSSFHNSYGRSSSYDYNYIG</sequence>
<evidence type="ECO:0000256" key="4">
    <source>
        <dbReference type="ARBA" id="ARBA00022989"/>
    </source>
</evidence>
<organism evidence="7 8">
    <name type="scientific">Acanthochromis polyacanthus</name>
    <name type="common">spiny chromis</name>
    <dbReference type="NCBI Taxonomy" id="80966"/>
    <lineage>
        <taxon>Eukaryota</taxon>
        <taxon>Metazoa</taxon>
        <taxon>Chordata</taxon>
        <taxon>Craniata</taxon>
        <taxon>Vertebrata</taxon>
        <taxon>Euteleostomi</taxon>
        <taxon>Actinopterygii</taxon>
        <taxon>Neopterygii</taxon>
        <taxon>Teleostei</taxon>
        <taxon>Neoteleostei</taxon>
        <taxon>Acanthomorphata</taxon>
        <taxon>Ovalentaria</taxon>
        <taxon>Pomacentridae</taxon>
        <taxon>Acanthochromis</taxon>
    </lineage>
</organism>
<dbReference type="InterPro" id="IPR051517">
    <property type="entry name" value="IFITM_antiviral_protein"/>
</dbReference>
<dbReference type="STRING" id="80966.ENSAPOP00000028847"/>
<proteinExistence type="inferred from homology"/>
<protein>
    <submittedName>
        <fullName evidence="7">Uncharacterized protein</fullName>
    </submittedName>
</protein>
<dbReference type="GeneTree" id="ENSGT00950000182857"/>
<reference evidence="7" key="2">
    <citation type="submission" date="2025-09" db="UniProtKB">
        <authorList>
            <consortium name="Ensembl"/>
        </authorList>
    </citation>
    <scope>IDENTIFICATION</scope>
</reference>
<keyword evidence="5 6" id="KW-0472">Membrane</keyword>
<reference evidence="7" key="1">
    <citation type="submission" date="2025-08" db="UniProtKB">
        <authorList>
            <consortium name="Ensembl"/>
        </authorList>
    </citation>
    <scope>IDENTIFICATION</scope>
</reference>
<dbReference type="GO" id="GO:0005886">
    <property type="term" value="C:plasma membrane"/>
    <property type="evidence" value="ECO:0007669"/>
    <property type="project" value="TreeGrafter"/>
</dbReference>
<dbReference type="InParanoid" id="A0A3Q1GN56"/>
<dbReference type="PANTHER" id="PTHR13999:SF31">
    <property type="entry name" value="IFITM1-RELATED"/>
    <property type="match status" value="1"/>
</dbReference>
<dbReference type="InterPro" id="IPR007593">
    <property type="entry name" value="CD225/Dispanin_fam"/>
</dbReference>
<dbReference type="Ensembl" id="ENSAPOT00000031733.1">
    <property type="protein sequence ID" value="ENSAPOP00000028847.1"/>
    <property type="gene ID" value="ENSAPOG00000014353.1"/>
</dbReference>
<accession>A0A3Q1GN56</accession>
<dbReference type="PANTHER" id="PTHR13999">
    <property type="entry name" value="INTERFERON INDUCIBLE TRANSMEMBRANE PROTEIN"/>
    <property type="match status" value="1"/>
</dbReference>
<keyword evidence="3 6" id="KW-0812">Transmembrane</keyword>
<evidence type="ECO:0000256" key="3">
    <source>
        <dbReference type="ARBA" id="ARBA00022692"/>
    </source>
</evidence>
<name>A0A3Q1GN56_9TELE</name>
<dbReference type="AlphaFoldDB" id="A0A3Q1GN56"/>
<keyword evidence="4 6" id="KW-1133">Transmembrane helix</keyword>
<evidence type="ECO:0000256" key="5">
    <source>
        <dbReference type="ARBA" id="ARBA00023136"/>
    </source>
</evidence>
<evidence type="ECO:0000256" key="1">
    <source>
        <dbReference type="ARBA" id="ARBA00004370"/>
    </source>
</evidence>
<evidence type="ECO:0000313" key="7">
    <source>
        <dbReference type="Ensembl" id="ENSAPOP00000028847.1"/>
    </source>
</evidence>
<feature type="transmembrane region" description="Helical" evidence="6">
    <location>
        <begin position="43"/>
        <end position="64"/>
    </location>
</feature>
<keyword evidence="8" id="KW-1185">Reference proteome</keyword>
<feature type="transmembrane region" description="Helical" evidence="6">
    <location>
        <begin position="91"/>
        <end position="113"/>
    </location>
</feature>
<dbReference type="Pfam" id="PF04505">
    <property type="entry name" value="CD225"/>
    <property type="match status" value="1"/>
</dbReference>
<evidence type="ECO:0000313" key="8">
    <source>
        <dbReference type="Proteomes" id="UP000257200"/>
    </source>
</evidence>